<dbReference type="InterPro" id="IPR019734">
    <property type="entry name" value="TPR_rpt"/>
</dbReference>
<organism evidence="10 11">
    <name type="scientific">Blastopirellula marina</name>
    <dbReference type="NCBI Taxonomy" id="124"/>
    <lineage>
        <taxon>Bacteria</taxon>
        <taxon>Pseudomonadati</taxon>
        <taxon>Planctomycetota</taxon>
        <taxon>Planctomycetia</taxon>
        <taxon>Pirellulales</taxon>
        <taxon>Pirellulaceae</taxon>
        <taxon>Blastopirellula</taxon>
    </lineage>
</organism>
<dbReference type="EMBL" id="PUHZ01000017">
    <property type="protein sequence ID" value="PQO44774.1"/>
    <property type="molecule type" value="Genomic_DNA"/>
</dbReference>
<keyword evidence="4 8" id="KW-0802">TPR repeat</keyword>
<dbReference type="RefSeq" id="WP_105336616.1">
    <property type="nucleotide sequence ID" value="NZ_PUHZ01000017.1"/>
</dbReference>
<dbReference type="PANTHER" id="PTHR46208:SF1">
    <property type="entry name" value="MITOCHONDRIAL IMPORT RECEPTOR SUBUNIT TOM70"/>
    <property type="match status" value="1"/>
</dbReference>
<dbReference type="Gene3D" id="1.25.40.10">
    <property type="entry name" value="Tetratricopeptide repeat domain"/>
    <property type="match status" value="2"/>
</dbReference>
<feature type="transmembrane region" description="Helical" evidence="9">
    <location>
        <begin position="26"/>
        <end position="45"/>
    </location>
</feature>
<dbReference type="PROSITE" id="PS50005">
    <property type="entry name" value="TPR"/>
    <property type="match status" value="1"/>
</dbReference>
<evidence type="ECO:0000256" key="5">
    <source>
        <dbReference type="ARBA" id="ARBA00022989"/>
    </source>
</evidence>
<evidence type="ECO:0000256" key="2">
    <source>
        <dbReference type="ARBA" id="ARBA00022692"/>
    </source>
</evidence>
<dbReference type="OrthoDB" id="249586at2"/>
<evidence type="ECO:0000313" key="10">
    <source>
        <dbReference type="EMBL" id="PQO44774.1"/>
    </source>
</evidence>
<dbReference type="Pfam" id="PF14559">
    <property type="entry name" value="TPR_19"/>
    <property type="match status" value="1"/>
</dbReference>
<accession>A0A2S8GL74</accession>
<protein>
    <submittedName>
        <fullName evidence="10">Uncharacterized protein</fullName>
    </submittedName>
</protein>
<dbReference type="AlphaFoldDB" id="A0A2S8GL74"/>
<comment type="subcellular location">
    <subcellularLocation>
        <location evidence="1">Membrane</location>
        <topology evidence="1">Single-pass membrane protein</topology>
    </subcellularLocation>
</comment>
<dbReference type="SUPFAM" id="SSF48452">
    <property type="entry name" value="TPR-like"/>
    <property type="match status" value="2"/>
</dbReference>
<evidence type="ECO:0000313" key="11">
    <source>
        <dbReference type="Proteomes" id="UP000237819"/>
    </source>
</evidence>
<keyword evidence="3" id="KW-0677">Repeat</keyword>
<keyword evidence="2 9" id="KW-0812">Transmembrane</keyword>
<feature type="repeat" description="TPR" evidence="8">
    <location>
        <begin position="310"/>
        <end position="343"/>
    </location>
</feature>
<proteinExistence type="inferred from homology"/>
<name>A0A2S8GL74_9BACT</name>
<comment type="caution">
    <text evidence="10">The sequence shown here is derived from an EMBL/GenBank/DDBJ whole genome shotgun (WGS) entry which is preliminary data.</text>
</comment>
<evidence type="ECO:0000256" key="6">
    <source>
        <dbReference type="ARBA" id="ARBA00023136"/>
    </source>
</evidence>
<evidence type="ECO:0000256" key="9">
    <source>
        <dbReference type="SAM" id="Phobius"/>
    </source>
</evidence>
<evidence type="ECO:0000256" key="3">
    <source>
        <dbReference type="ARBA" id="ARBA00022737"/>
    </source>
</evidence>
<gene>
    <name evidence="10" type="ORF">C5Y93_16880</name>
</gene>
<reference evidence="10 11" key="1">
    <citation type="submission" date="2018-02" db="EMBL/GenBank/DDBJ databases">
        <title>Comparative genomes isolates from brazilian mangrove.</title>
        <authorList>
            <person name="Araujo J.E."/>
            <person name="Taketani R.G."/>
            <person name="Silva M.C.P."/>
            <person name="Loureco M.V."/>
            <person name="Andreote F.D."/>
        </authorList>
    </citation>
    <scope>NUCLEOTIDE SEQUENCE [LARGE SCALE GENOMIC DNA]</scope>
    <source>
        <strain evidence="10 11">Nap-Phe MGV</strain>
    </source>
</reference>
<dbReference type="PANTHER" id="PTHR46208">
    <property type="entry name" value="MITOCHONDRIAL IMPORT RECEPTOR SUBUNIT TOM70"/>
    <property type="match status" value="1"/>
</dbReference>
<dbReference type="GO" id="GO:0016020">
    <property type="term" value="C:membrane"/>
    <property type="evidence" value="ECO:0007669"/>
    <property type="project" value="UniProtKB-SubCell"/>
</dbReference>
<evidence type="ECO:0000256" key="8">
    <source>
        <dbReference type="PROSITE-ProRule" id="PRU00339"/>
    </source>
</evidence>
<dbReference type="InterPro" id="IPR011990">
    <property type="entry name" value="TPR-like_helical_dom_sf"/>
</dbReference>
<dbReference type="Proteomes" id="UP000237819">
    <property type="component" value="Unassembled WGS sequence"/>
</dbReference>
<keyword evidence="6 9" id="KW-0472">Membrane</keyword>
<evidence type="ECO:0000256" key="1">
    <source>
        <dbReference type="ARBA" id="ARBA00004167"/>
    </source>
</evidence>
<evidence type="ECO:0000256" key="4">
    <source>
        <dbReference type="ARBA" id="ARBA00022803"/>
    </source>
</evidence>
<sequence>MNWSKDKGERFEQQLAADEARRWRRAWITSGAFLLLLMVATVGLLRMMRGDPQVLLETSLQELTAANDADEIPRKLDHAAKARDAAESAIGLGADSPSANLLLAAALAIRQDDPNFMIDETYASKASQAKIVPAESSTRELIQAGRAFFFAGDNQRADELLTEAYARNQLRAEVLNPLVQVRYDRGSEGTVLELSEELAKLEPDNCLPWVARSYVFEDRQALEQLVATYQELLNRHCPERDLTRWKLVERLIELGLAAEAAQQWDQLASEFPKVAQAKQSTHAKLLFMQGKLKEAKPMVTALLERNPENIDALLIRGQIALAEDRPQDAVVAFEKTVELDPTHPQAHYQLGQAYAKAGRRDDAKRELDFHAKLSTALVNLHSMERAAAKDTSNTAVRFAIAEKYDELGLTKIGDYWREQALAIDPN</sequence>
<keyword evidence="5 9" id="KW-1133">Transmembrane helix</keyword>
<evidence type="ECO:0000256" key="7">
    <source>
        <dbReference type="ARBA" id="ARBA00038030"/>
    </source>
</evidence>
<dbReference type="SMART" id="SM00028">
    <property type="entry name" value="TPR"/>
    <property type="match status" value="2"/>
</dbReference>
<comment type="similarity">
    <text evidence="7">Belongs to the Tom70 family.</text>
</comment>